<sequence length="98" mass="10964">EVIYLLVGAVLFLTCGATYIHNWLNFRPADFDGGLLDKLPAEVLPAELPLPFDIREVKTDLKRYREAALALGGMSVANGILYFLDSWLSVYTMHKSMS</sequence>
<dbReference type="EMBL" id="OA884707">
    <property type="protein sequence ID" value="CAD7281174.1"/>
    <property type="molecule type" value="Genomic_DNA"/>
</dbReference>
<dbReference type="AlphaFoldDB" id="A0A7R9BV90"/>
<dbReference type="Proteomes" id="UP000678499">
    <property type="component" value="Unassembled WGS sequence"/>
</dbReference>
<feature type="transmembrane region" description="Helical" evidence="1">
    <location>
        <begin position="67"/>
        <end position="88"/>
    </location>
</feature>
<reference evidence="2" key="1">
    <citation type="submission" date="2020-11" db="EMBL/GenBank/DDBJ databases">
        <authorList>
            <person name="Tran Van P."/>
        </authorList>
    </citation>
    <scope>NUCLEOTIDE SEQUENCE</scope>
</reference>
<name>A0A7R9BV90_9CRUS</name>
<organism evidence="2">
    <name type="scientific">Notodromas monacha</name>
    <dbReference type="NCBI Taxonomy" id="399045"/>
    <lineage>
        <taxon>Eukaryota</taxon>
        <taxon>Metazoa</taxon>
        <taxon>Ecdysozoa</taxon>
        <taxon>Arthropoda</taxon>
        <taxon>Crustacea</taxon>
        <taxon>Oligostraca</taxon>
        <taxon>Ostracoda</taxon>
        <taxon>Podocopa</taxon>
        <taxon>Podocopida</taxon>
        <taxon>Cypridocopina</taxon>
        <taxon>Cypridoidea</taxon>
        <taxon>Cyprididae</taxon>
        <taxon>Notodromas</taxon>
    </lineage>
</organism>
<evidence type="ECO:0000256" key="1">
    <source>
        <dbReference type="SAM" id="Phobius"/>
    </source>
</evidence>
<feature type="non-terminal residue" evidence="2">
    <location>
        <position position="1"/>
    </location>
</feature>
<keyword evidence="1" id="KW-0812">Transmembrane</keyword>
<keyword evidence="1" id="KW-1133">Transmembrane helix</keyword>
<evidence type="ECO:0000313" key="3">
    <source>
        <dbReference type="Proteomes" id="UP000678499"/>
    </source>
</evidence>
<accession>A0A7R9BV90</accession>
<evidence type="ECO:0000313" key="2">
    <source>
        <dbReference type="EMBL" id="CAD7281174.1"/>
    </source>
</evidence>
<keyword evidence="3" id="KW-1185">Reference proteome</keyword>
<keyword evidence="1" id="KW-0472">Membrane</keyword>
<gene>
    <name evidence="2" type="ORF">NMOB1V02_LOCUS8825</name>
</gene>
<dbReference type="EMBL" id="CAJPEX010002670">
    <property type="protein sequence ID" value="CAG0921326.1"/>
    <property type="molecule type" value="Genomic_DNA"/>
</dbReference>
<protein>
    <submittedName>
        <fullName evidence="2">Uncharacterized protein</fullName>
    </submittedName>
</protein>
<proteinExistence type="predicted"/>